<keyword evidence="2" id="KW-1185">Reference proteome</keyword>
<dbReference type="AlphaFoldDB" id="A0A4Z2HJA1"/>
<protein>
    <submittedName>
        <fullName evidence="1">Uncharacterized protein</fullName>
    </submittedName>
</protein>
<dbReference type="Proteomes" id="UP000314294">
    <property type="component" value="Unassembled WGS sequence"/>
</dbReference>
<evidence type="ECO:0000313" key="1">
    <source>
        <dbReference type="EMBL" id="TNN65857.1"/>
    </source>
</evidence>
<evidence type="ECO:0000313" key="2">
    <source>
        <dbReference type="Proteomes" id="UP000314294"/>
    </source>
</evidence>
<gene>
    <name evidence="1" type="ORF">EYF80_023857</name>
</gene>
<name>A0A4Z2HJA1_9TELE</name>
<sequence length="88" mass="9911">MAKPLEWVCQRRVRVGDSFDGHGKGHCAETLDSIILSPRKPPHAVRMEVPSCPVHSRGARDRVYNPAFDPHRPVCCLCHDLGRCLCEH</sequence>
<organism evidence="1 2">
    <name type="scientific">Liparis tanakae</name>
    <name type="common">Tanaka's snailfish</name>
    <dbReference type="NCBI Taxonomy" id="230148"/>
    <lineage>
        <taxon>Eukaryota</taxon>
        <taxon>Metazoa</taxon>
        <taxon>Chordata</taxon>
        <taxon>Craniata</taxon>
        <taxon>Vertebrata</taxon>
        <taxon>Euteleostomi</taxon>
        <taxon>Actinopterygii</taxon>
        <taxon>Neopterygii</taxon>
        <taxon>Teleostei</taxon>
        <taxon>Neoteleostei</taxon>
        <taxon>Acanthomorphata</taxon>
        <taxon>Eupercaria</taxon>
        <taxon>Perciformes</taxon>
        <taxon>Cottioidei</taxon>
        <taxon>Cottales</taxon>
        <taxon>Liparidae</taxon>
        <taxon>Liparis</taxon>
    </lineage>
</organism>
<reference evidence="1 2" key="1">
    <citation type="submission" date="2019-03" db="EMBL/GenBank/DDBJ databases">
        <title>First draft genome of Liparis tanakae, snailfish: a comprehensive survey of snailfish specific genes.</title>
        <authorList>
            <person name="Kim W."/>
            <person name="Song I."/>
            <person name="Jeong J.-H."/>
            <person name="Kim D."/>
            <person name="Kim S."/>
            <person name="Ryu S."/>
            <person name="Song J.Y."/>
            <person name="Lee S.K."/>
        </authorList>
    </citation>
    <scope>NUCLEOTIDE SEQUENCE [LARGE SCALE GENOMIC DNA]</scope>
    <source>
        <tissue evidence="1">Muscle</tissue>
    </source>
</reference>
<dbReference type="EMBL" id="SRLO01000228">
    <property type="protein sequence ID" value="TNN65857.1"/>
    <property type="molecule type" value="Genomic_DNA"/>
</dbReference>
<comment type="caution">
    <text evidence="1">The sequence shown here is derived from an EMBL/GenBank/DDBJ whole genome shotgun (WGS) entry which is preliminary data.</text>
</comment>
<proteinExistence type="predicted"/>
<accession>A0A4Z2HJA1</accession>